<evidence type="ECO:0000313" key="4">
    <source>
        <dbReference type="EMBL" id="MBP1900440.1"/>
    </source>
</evidence>
<sequence length="368" mass="38804">MADDDAKADSPPDAASDAPEIPSDAPETASDAPDAASDAADPTGAASGDAPEVADRFPRSDDPLAEAVEAALSGRSAVVAVGVPLRLLPPLLAARERSSGPPWRVACRPGVVDALSRALVLGTAVAEAVETDALRIRTGEPLDRGTGGTLFASPDRADAVVGPRGDRSLATTAVGDGADAADDGNPPAALDGAYSAAEARFDAAAAEPVEMPSRRRLLAGARAILDDRFANDVAAVLESLAPGEFGRTDDLSDRTLLVALAARHDHLFRDLRTWVGVDGVGIAPAQEFTRDRRALVERELIESIKVPMGPGRPMFRLRAVDDVLLRARPEEVPSVLEGRFALPTDSDGRLRHDAIREGRRPVWERRRW</sequence>
<feature type="domain" description="Transcriptional regulator TbsP N-terminal" evidence="2">
    <location>
        <begin position="63"/>
        <end position="180"/>
    </location>
</feature>
<feature type="region of interest" description="Disordered" evidence="1">
    <location>
        <begin position="168"/>
        <end position="188"/>
    </location>
</feature>
<feature type="domain" description="Transcriptional regulator TbsP-like C-terminal" evidence="3">
    <location>
        <begin position="214"/>
        <end position="335"/>
    </location>
</feature>
<reference evidence="4 5" key="1">
    <citation type="submission" date="2021-03" db="EMBL/GenBank/DDBJ databases">
        <title>Genomic Encyclopedia of Type Strains, Phase IV (KMG-IV): sequencing the most valuable type-strain genomes for metagenomic binning, comparative biology and taxonomic classification.</title>
        <authorList>
            <person name="Goeker M."/>
        </authorList>
    </citation>
    <scope>NUCLEOTIDE SEQUENCE [LARGE SCALE GENOMIC DNA]</scope>
    <source>
        <strain evidence="4 5">DSM 12287</strain>
    </source>
</reference>
<dbReference type="Pfam" id="PF23336">
    <property type="entry name" value="HTH_TbsP_C"/>
    <property type="match status" value="1"/>
</dbReference>
<comment type="caution">
    <text evidence="4">The sequence shown here is derived from an EMBL/GenBank/DDBJ whole genome shotgun (WGS) entry which is preliminary data.</text>
</comment>
<feature type="region of interest" description="Disordered" evidence="1">
    <location>
        <begin position="1"/>
        <end position="58"/>
    </location>
</feature>
<dbReference type="InterPro" id="IPR056163">
    <property type="entry name" value="TbsP_C"/>
</dbReference>
<feature type="compositionally biased region" description="Basic and acidic residues" evidence="1">
    <location>
        <begin position="1"/>
        <end position="10"/>
    </location>
</feature>
<feature type="compositionally biased region" description="Low complexity" evidence="1">
    <location>
        <begin position="169"/>
        <end position="188"/>
    </location>
</feature>
<accession>A0A8J7UJP8</accession>
<dbReference type="OrthoDB" id="331010at2157"/>
<gene>
    <name evidence="4" type="ORF">J2744_000092</name>
</gene>
<name>A0A8J7UJP8_9EURY</name>
<evidence type="ECO:0000256" key="1">
    <source>
        <dbReference type="SAM" id="MobiDB-lite"/>
    </source>
</evidence>
<keyword evidence="5" id="KW-1185">Reference proteome</keyword>
<feature type="compositionally biased region" description="Low complexity" evidence="1">
    <location>
        <begin position="11"/>
        <end position="51"/>
    </location>
</feature>
<evidence type="ECO:0000313" key="5">
    <source>
        <dbReference type="Proteomes" id="UP000770586"/>
    </source>
</evidence>
<proteinExistence type="predicted"/>
<dbReference type="Pfam" id="PF19138">
    <property type="entry name" value="TbsP_N"/>
    <property type="match status" value="1"/>
</dbReference>
<dbReference type="EMBL" id="JAGGKE010000001">
    <property type="protein sequence ID" value="MBP1900440.1"/>
    <property type="molecule type" value="Genomic_DNA"/>
</dbReference>
<dbReference type="Proteomes" id="UP000770586">
    <property type="component" value="Unassembled WGS sequence"/>
</dbReference>
<dbReference type="InterPro" id="IPR043859">
    <property type="entry name" value="TbsP-like_N"/>
</dbReference>
<protein>
    <submittedName>
        <fullName evidence="4">Uncharacterized protein</fullName>
    </submittedName>
</protein>
<dbReference type="RefSeq" id="WP_209543087.1">
    <property type="nucleotide sequence ID" value="NZ_BAAADX010000003.1"/>
</dbReference>
<organism evidence="4 5">
    <name type="scientific">Halorubrum trapanicum</name>
    <dbReference type="NCBI Taxonomy" id="29284"/>
    <lineage>
        <taxon>Archaea</taxon>
        <taxon>Methanobacteriati</taxon>
        <taxon>Methanobacteriota</taxon>
        <taxon>Stenosarchaea group</taxon>
        <taxon>Halobacteria</taxon>
        <taxon>Halobacteriales</taxon>
        <taxon>Haloferacaceae</taxon>
        <taxon>Halorubrum</taxon>
    </lineage>
</organism>
<evidence type="ECO:0000259" key="3">
    <source>
        <dbReference type="Pfam" id="PF23336"/>
    </source>
</evidence>
<evidence type="ECO:0000259" key="2">
    <source>
        <dbReference type="Pfam" id="PF19138"/>
    </source>
</evidence>
<dbReference type="AlphaFoldDB" id="A0A8J7UJP8"/>